<reference evidence="1 2" key="1">
    <citation type="journal article" date="2008" name="BMC Genomics">
        <title>Acidithiobacillus ferrooxidans metabolism: from genome sequence to industrial applications.</title>
        <authorList>
            <person name="Valdes J."/>
            <person name="Pedroso I."/>
            <person name="Quatrini R."/>
            <person name="Dodson R.J."/>
            <person name="Tettelin H."/>
            <person name="Blake R.II."/>
            <person name="Eisen J.A."/>
            <person name="Holmes D.S."/>
        </authorList>
    </citation>
    <scope>NUCLEOTIDE SEQUENCE [LARGE SCALE GENOMIC DNA]</scope>
    <source>
        <strain evidence="2">ATCC 23270 / DSM 14882 / CIP 104768 / NCIMB 8455</strain>
    </source>
</reference>
<evidence type="ECO:0000313" key="2">
    <source>
        <dbReference type="Proteomes" id="UP000001362"/>
    </source>
</evidence>
<name>B7J940_ACIF2</name>
<organism evidence="1 2">
    <name type="scientific">Acidithiobacillus ferrooxidans (strain ATCC 23270 / DSM 14882 / CIP 104768 / NCIMB 8455)</name>
    <name type="common">Ferrobacillus ferrooxidans (strain ATCC 23270)</name>
    <dbReference type="NCBI Taxonomy" id="243159"/>
    <lineage>
        <taxon>Bacteria</taxon>
        <taxon>Pseudomonadati</taxon>
        <taxon>Pseudomonadota</taxon>
        <taxon>Acidithiobacillia</taxon>
        <taxon>Acidithiobacillales</taxon>
        <taxon>Acidithiobacillaceae</taxon>
        <taxon>Acidithiobacillus</taxon>
    </lineage>
</organism>
<proteinExistence type="predicted"/>
<sequence>MKKRIDRTAFLYRFRYGQNRALSRRGWLPGRLLLFRFSQGVQHGLEQATPEGAHAALQFAAIVVAPGKRAKGRAHACHVAAGPLHLGGHTAQPRQGFRLTAAGGEDDARKARGGKRGVGLITGLGQGFGILQAHENGFDDGAVFFVQPLEQVGLPLPGQYMADDANQISPAVGCRHAQAFFQWRPEMDILAGGDDLQDECRVGAADLLSAFGEDGHMVNSSQCLPVILRHRLRLCKKAQRWRCRTR</sequence>
<keyword evidence="2" id="KW-1185">Reference proteome</keyword>
<gene>
    <name evidence="1" type="ordered locus">AFE_2846</name>
</gene>
<dbReference type="Proteomes" id="UP000001362">
    <property type="component" value="Chromosome"/>
</dbReference>
<dbReference type="PaxDb" id="243159-AFE_2846"/>
<evidence type="ECO:0000313" key="1">
    <source>
        <dbReference type="EMBL" id="ACK78685.1"/>
    </source>
</evidence>
<accession>B7J940</accession>
<dbReference type="EMBL" id="CP001219">
    <property type="protein sequence ID" value="ACK78685.1"/>
    <property type="molecule type" value="Genomic_DNA"/>
</dbReference>
<protein>
    <submittedName>
        <fullName evidence="1">Uncharacterized protein</fullName>
    </submittedName>
</protein>
<dbReference type="HOGENOM" id="CLU_1127167_0_0_6"/>
<dbReference type="KEGG" id="afr:AFE_2846"/>
<dbReference type="AlphaFoldDB" id="B7J940"/>